<organism evidence="1">
    <name type="scientific">Anguilla anguilla</name>
    <name type="common">European freshwater eel</name>
    <name type="synonym">Muraena anguilla</name>
    <dbReference type="NCBI Taxonomy" id="7936"/>
    <lineage>
        <taxon>Eukaryota</taxon>
        <taxon>Metazoa</taxon>
        <taxon>Chordata</taxon>
        <taxon>Craniata</taxon>
        <taxon>Vertebrata</taxon>
        <taxon>Euteleostomi</taxon>
        <taxon>Actinopterygii</taxon>
        <taxon>Neopterygii</taxon>
        <taxon>Teleostei</taxon>
        <taxon>Anguilliformes</taxon>
        <taxon>Anguillidae</taxon>
        <taxon>Anguilla</taxon>
    </lineage>
</organism>
<reference evidence="1" key="2">
    <citation type="journal article" date="2015" name="Fish Shellfish Immunol.">
        <title>Early steps in the European eel (Anguilla anguilla)-Vibrio vulnificus interaction in the gills: Role of the RtxA13 toxin.</title>
        <authorList>
            <person name="Callol A."/>
            <person name="Pajuelo D."/>
            <person name="Ebbesson L."/>
            <person name="Teles M."/>
            <person name="MacKenzie S."/>
            <person name="Amaro C."/>
        </authorList>
    </citation>
    <scope>NUCLEOTIDE SEQUENCE</scope>
</reference>
<name>A0A0E9QUX8_ANGAN</name>
<reference evidence="1" key="1">
    <citation type="submission" date="2014-11" db="EMBL/GenBank/DDBJ databases">
        <authorList>
            <person name="Amaro Gonzalez C."/>
        </authorList>
    </citation>
    <scope>NUCLEOTIDE SEQUENCE</scope>
</reference>
<proteinExistence type="predicted"/>
<sequence length="40" mass="4519">MPVISSDNETNILDNLKTCLDVEGVRVVASMQCQYHIRII</sequence>
<accession>A0A0E9QUX8</accession>
<evidence type="ECO:0000313" key="1">
    <source>
        <dbReference type="EMBL" id="JAH20227.1"/>
    </source>
</evidence>
<protein>
    <submittedName>
        <fullName evidence="1">Uncharacterized protein</fullName>
    </submittedName>
</protein>
<dbReference type="AlphaFoldDB" id="A0A0E9QUX8"/>
<dbReference type="EMBL" id="GBXM01088350">
    <property type="protein sequence ID" value="JAH20227.1"/>
    <property type="molecule type" value="Transcribed_RNA"/>
</dbReference>